<evidence type="ECO:0000313" key="3">
    <source>
        <dbReference type="Proteomes" id="UP000693970"/>
    </source>
</evidence>
<sequence length="136" mass="14785">MKISIVATVFSLLVLLPAFQTADCDPQLLGLQTCQTVWNLTDFEKLTIAHIPDKIWAPHNETINMTFPNGTSVLLPPPNVNPIQGQLWVPGVSSRTLLVVIYCVILTLARMGGQFGITTGLLLGGRSLSSTDQRIT</sequence>
<protein>
    <submittedName>
        <fullName evidence="2">Uncharacterized protein</fullName>
    </submittedName>
</protein>
<reference evidence="2" key="2">
    <citation type="submission" date="2021-04" db="EMBL/GenBank/DDBJ databases">
        <authorList>
            <person name="Podell S."/>
        </authorList>
    </citation>
    <scope>NUCLEOTIDE SEQUENCE</scope>
    <source>
        <strain evidence="2">Hildebrandi</strain>
    </source>
</reference>
<keyword evidence="1" id="KW-0732">Signal</keyword>
<proteinExistence type="predicted"/>
<name>A0A9K3Q7F4_9STRA</name>
<dbReference type="Proteomes" id="UP000693970">
    <property type="component" value="Unassembled WGS sequence"/>
</dbReference>
<gene>
    <name evidence="2" type="ORF">IV203_012833</name>
</gene>
<evidence type="ECO:0000256" key="1">
    <source>
        <dbReference type="SAM" id="SignalP"/>
    </source>
</evidence>
<comment type="caution">
    <text evidence="2">The sequence shown here is derived from an EMBL/GenBank/DDBJ whole genome shotgun (WGS) entry which is preliminary data.</text>
</comment>
<keyword evidence="3" id="KW-1185">Reference proteome</keyword>
<feature type="signal peptide" evidence="1">
    <location>
        <begin position="1"/>
        <end position="24"/>
    </location>
</feature>
<accession>A0A9K3Q7F4</accession>
<organism evidence="2 3">
    <name type="scientific">Nitzschia inconspicua</name>
    <dbReference type="NCBI Taxonomy" id="303405"/>
    <lineage>
        <taxon>Eukaryota</taxon>
        <taxon>Sar</taxon>
        <taxon>Stramenopiles</taxon>
        <taxon>Ochrophyta</taxon>
        <taxon>Bacillariophyta</taxon>
        <taxon>Bacillariophyceae</taxon>
        <taxon>Bacillariophycidae</taxon>
        <taxon>Bacillariales</taxon>
        <taxon>Bacillariaceae</taxon>
        <taxon>Nitzschia</taxon>
    </lineage>
</organism>
<reference evidence="2" key="1">
    <citation type="journal article" date="2021" name="Sci. Rep.">
        <title>Diploid genomic architecture of Nitzschia inconspicua, an elite biomass production diatom.</title>
        <authorList>
            <person name="Oliver A."/>
            <person name="Podell S."/>
            <person name="Pinowska A."/>
            <person name="Traller J.C."/>
            <person name="Smith S.R."/>
            <person name="McClure R."/>
            <person name="Beliaev A."/>
            <person name="Bohutskyi P."/>
            <person name="Hill E.A."/>
            <person name="Rabines A."/>
            <person name="Zheng H."/>
            <person name="Allen L.Z."/>
            <person name="Kuo A."/>
            <person name="Grigoriev I.V."/>
            <person name="Allen A.E."/>
            <person name="Hazlebeck D."/>
            <person name="Allen E.E."/>
        </authorList>
    </citation>
    <scope>NUCLEOTIDE SEQUENCE</scope>
    <source>
        <strain evidence="2">Hildebrandi</strain>
    </source>
</reference>
<dbReference type="EMBL" id="JAGRRH010000001">
    <property type="protein sequence ID" value="KAG7373738.1"/>
    <property type="molecule type" value="Genomic_DNA"/>
</dbReference>
<feature type="chain" id="PRO_5039905198" evidence="1">
    <location>
        <begin position="25"/>
        <end position="136"/>
    </location>
</feature>
<dbReference type="AlphaFoldDB" id="A0A9K3Q7F4"/>
<evidence type="ECO:0000313" key="2">
    <source>
        <dbReference type="EMBL" id="KAG7373738.1"/>
    </source>
</evidence>